<feature type="compositionally biased region" description="Low complexity" evidence="1">
    <location>
        <begin position="302"/>
        <end position="318"/>
    </location>
</feature>
<reference evidence="2" key="3">
    <citation type="submission" date="2025-08" db="UniProtKB">
        <authorList>
            <consortium name="Ensembl"/>
        </authorList>
    </citation>
    <scope>IDENTIFICATION</scope>
    <source>
        <strain evidence="2">HSOK</strain>
    </source>
</reference>
<proteinExistence type="predicted"/>
<accession>A0A3P9HE47</accession>
<reference evidence="2" key="4">
    <citation type="submission" date="2025-09" db="UniProtKB">
        <authorList>
            <consortium name="Ensembl"/>
        </authorList>
    </citation>
    <scope>IDENTIFICATION</scope>
    <source>
        <strain evidence="2">HSOK</strain>
    </source>
</reference>
<dbReference type="Proteomes" id="UP000265200">
    <property type="component" value="Chromosome 5"/>
</dbReference>
<evidence type="ECO:0000313" key="3">
    <source>
        <dbReference type="Proteomes" id="UP000265200"/>
    </source>
</evidence>
<reference key="1">
    <citation type="journal article" date="2007" name="Nature">
        <title>The medaka draft genome and insights into vertebrate genome evolution.</title>
        <authorList>
            <person name="Kasahara M."/>
            <person name="Naruse K."/>
            <person name="Sasaki S."/>
            <person name="Nakatani Y."/>
            <person name="Qu W."/>
            <person name="Ahsan B."/>
            <person name="Yamada T."/>
            <person name="Nagayasu Y."/>
            <person name="Doi K."/>
            <person name="Kasai Y."/>
            <person name="Jindo T."/>
            <person name="Kobayashi D."/>
            <person name="Shimada A."/>
            <person name="Toyoda A."/>
            <person name="Kuroki Y."/>
            <person name="Fujiyama A."/>
            <person name="Sasaki T."/>
            <person name="Shimizu A."/>
            <person name="Asakawa S."/>
            <person name="Shimizu N."/>
            <person name="Hashimoto S."/>
            <person name="Yang J."/>
            <person name="Lee Y."/>
            <person name="Matsushima K."/>
            <person name="Sugano S."/>
            <person name="Sakaizumi M."/>
            <person name="Narita T."/>
            <person name="Ohishi K."/>
            <person name="Haga S."/>
            <person name="Ohta F."/>
            <person name="Nomoto H."/>
            <person name="Nogata K."/>
            <person name="Morishita T."/>
            <person name="Endo T."/>
            <person name="Shin-I T."/>
            <person name="Takeda H."/>
            <person name="Morishita S."/>
            <person name="Kohara Y."/>
        </authorList>
    </citation>
    <scope>NUCLEOTIDE SEQUENCE [LARGE SCALE GENOMIC DNA]</scope>
    <source>
        <strain>Hd-rR</strain>
    </source>
</reference>
<evidence type="ECO:0000256" key="1">
    <source>
        <dbReference type="SAM" id="MobiDB-lite"/>
    </source>
</evidence>
<protein>
    <recommendedName>
        <fullName evidence="4">Specifically androgen-regulated gene protein</fullName>
    </recommendedName>
</protein>
<dbReference type="AlphaFoldDB" id="A0A3P9HE47"/>
<sequence length="398" mass="41829">MPKSDTWPGESGPDTMRTSDSAGSYSVLSGNSGLSSLEHLSAEEKACLMFLEETIESLDAEDDGRLSSEEPDPHPGNLAKKLPDPSGPQKLVSEDKMGIGRKPTKNIMVPTPFMVAGGGGGPGSEDAAPTGKPTCLSRSESDRGKCSVVQWEETAAPSKPGDGSSRTADVGRGPLSYDALVHLRRNASTKKTPLCPEVDHTIDLERRCPSLAEGLVLRKQQRSHKSHPGPPAVAPKPKKIPAHISLKTQTEESSSVQNAADPQMVRLEALQKLGLLKDQGQEGGAGGVLPAPKHQPAPDPASRGSSGDSSGSPLVCSSQLPKGPKTEALQPEKAAAVEDFINNHKHNAHRPKPRHKAAGAAPRAAPKPPDSVGYTVMVVPGMGAERQEALRKLGLLKN</sequence>
<dbReference type="Ensembl" id="ENSORLT00015005205.1">
    <property type="protein sequence ID" value="ENSORLP00015005868.1"/>
    <property type="gene ID" value="ENSORLG00015006664.1"/>
</dbReference>
<dbReference type="Pfam" id="PF15385">
    <property type="entry name" value="SARG"/>
    <property type="match status" value="1"/>
</dbReference>
<feature type="region of interest" description="Disordered" evidence="1">
    <location>
        <begin position="59"/>
        <end position="171"/>
    </location>
</feature>
<feature type="region of interest" description="Disordered" evidence="1">
    <location>
        <begin position="218"/>
        <end position="239"/>
    </location>
</feature>
<dbReference type="PANTHER" id="PTHR21555:SF1">
    <property type="entry name" value="SPECIFICALLY ANDROGEN-REGULATED GENE PROTEIN"/>
    <property type="match status" value="1"/>
</dbReference>
<dbReference type="InterPro" id="IPR026152">
    <property type="entry name" value="SARG"/>
</dbReference>
<feature type="compositionally biased region" description="Basic and acidic residues" evidence="1">
    <location>
        <begin position="63"/>
        <end position="73"/>
    </location>
</feature>
<reference evidence="2 3" key="2">
    <citation type="submission" date="2017-04" db="EMBL/GenBank/DDBJ databases">
        <title>CpG methylation of centromeres and impact of large insertions on vertebrate speciation.</title>
        <authorList>
            <person name="Ichikawa K."/>
            <person name="Yoshimura J."/>
            <person name="Morishita S."/>
        </authorList>
    </citation>
    <scope>NUCLEOTIDE SEQUENCE</scope>
    <source>
        <strain evidence="2 3">HSOK</strain>
    </source>
</reference>
<feature type="compositionally biased region" description="Low complexity" evidence="1">
    <location>
        <begin position="23"/>
        <end position="33"/>
    </location>
</feature>
<feature type="region of interest" description="Disordered" evidence="1">
    <location>
        <begin position="1"/>
        <end position="33"/>
    </location>
</feature>
<evidence type="ECO:0008006" key="4">
    <source>
        <dbReference type="Google" id="ProtNLM"/>
    </source>
</evidence>
<organism evidence="2 3">
    <name type="scientific">Oryzias latipes</name>
    <name type="common">Japanese rice fish</name>
    <name type="synonym">Japanese killifish</name>
    <dbReference type="NCBI Taxonomy" id="8090"/>
    <lineage>
        <taxon>Eukaryota</taxon>
        <taxon>Metazoa</taxon>
        <taxon>Chordata</taxon>
        <taxon>Craniata</taxon>
        <taxon>Vertebrata</taxon>
        <taxon>Euteleostomi</taxon>
        <taxon>Actinopterygii</taxon>
        <taxon>Neopterygii</taxon>
        <taxon>Teleostei</taxon>
        <taxon>Neoteleostei</taxon>
        <taxon>Acanthomorphata</taxon>
        <taxon>Ovalentaria</taxon>
        <taxon>Atherinomorphae</taxon>
        <taxon>Beloniformes</taxon>
        <taxon>Adrianichthyidae</taxon>
        <taxon>Oryziinae</taxon>
        <taxon>Oryzias</taxon>
    </lineage>
</organism>
<evidence type="ECO:0000313" key="2">
    <source>
        <dbReference type="Ensembl" id="ENSORLP00015005868.1"/>
    </source>
</evidence>
<feature type="compositionally biased region" description="Basic residues" evidence="1">
    <location>
        <begin position="343"/>
        <end position="357"/>
    </location>
</feature>
<feature type="region of interest" description="Disordered" evidence="1">
    <location>
        <begin position="279"/>
        <end position="372"/>
    </location>
</feature>
<name>A0A3P9HE47_ORYLA</name>
<dbReference type="PANTHER" id="PTHR21555">
    <property type="entry name" value="SPECIFICALLY ANDROGEN-REGULATED GENE PROTEIN"/>
    <property type="match status" value="1"/>
</dbReference>